<proteinExistence type="predicted"/>
<organism evidence="1 2">
    <name type="scientific">Streptomyces citrinus</name>
    <dbReference type="NCBI Taxonomy" id="3118173"/>
    <lineage>
        <taxon>Bacteria</taxon>
        <taxon>Bacillati</taxon>
        <taxon>Actinomycetota</taxon>
        <taxon>Actinomycetes</taxon>
        <taxon>Kitasatosporales</taxon>
        <taxon>Streptomycetaceae</taxon>
        <taxon>Streptomyces</taxon>
    </lineage>
</organism>
<keyword evidence="2" id="KW-1185">Reference proteome</keyword>
<sequence length="468" mass="49128">MQDTDGQPVLPAYERAERLLRAGELKAARTEAQAGLDEHGPHAGLYEVLGRAHEAEDEDDHDTAAERAYRAGLDAFPDDLDLLAAYASFGLACDGLEHPGRQARGRAAAERLVELAPGSPQARQAGHAPGPKPPSEARIQRHDARTVLAPGVAPQAAAEEAAQAAAAWPHDRRLAVRAATLAELARPVAAPARAVLRHPYPAALLLAVAASALILTVTALELSSWLLLAVFLLTAPVRQEQALLRRARSRAAAGLPVEHREPAPSAPDIPPVSPRQKLVAACATLILVASAGASATWAYARSVAYPHYAAAVPRTFHGLPRLPDSPVLNLYAAITPDRAMPRQVDRLLAAYGEKGTAQPAVLLFGFTGDLHDVDPGDVTGVFREGIEMTGAQVTGAWHPASGRLGGRVDCLTFESRLGGAAQGACTWADRGSLGTVLVSAEGMSHAEIARIAGELRRQTLTPGHAGQA</sequence>
<evidence type="ECO:0000313" key="1">
    <source>
        <dbReference type="EMBL" id="WWQ64785.1"/>
    </source>
</evidence>
<dbReference type="Proteomes" id="UP001432251">
    <property type="component" value="Chromosome"/>
</dbReference>
<dbReference type="EMBL" id="CP146022">
    <property type="protein sequence ID" value="WWQ64785.1"/>
    <property type="molecule type" value="Genomic_DNA"/>
</dbReference>
<gene>
    <name evidence="1" type="ORF">V2W30_16490</name>
</gene>
<reference evidence="1" key="1">
    <citation type="journal article" date="2025" name="Int. J. Syst. Evol. Microbiol.">
        <title>Streptomyces citrinus sp. nov., with yellow diffusible pigment.</title>
        <authorList>
            <person name="He Y."/>
            <person name="Yang E."/>
            <person name="Xu J."/>
            <person name="Sun Y."/>
            <person name="Sun L."/>
        </authorList>
    </citation>
    <scope>NUCLEOTIDE SEQUENCE</scope>
    <source>
        <strain evidence="1">Q6</strain>
    </source>
</reference>
<name>A0ACD5ACH4_9ACTN</name>
<accession>A0ACD5ACH4</accession>
<evidence type="ECO:0000313" key="2">
    <source>
        <dbReference type="Proteomes" id="UP001432251"/>
    </source>
</evidence>
<protein>
    <submittedName>
        <fullName evidence="1">Uncharacterized protein</fullName>
    </submittedName>
</protein>